<protein>
    <submittedName>
        <fullName evidence="2">Uncharacterized protein</fullName>
    </submittedName>
</protein>
<dbReference type="Proteomes" id="UP000006643">
    <property type="component" value="Unassembled WGS sequence"/>
</dbReference>
<feature type="region of interest" description="Disordered" evidence="1">
    <location>
        <begin position="153"/>
        <end position="199"/>
    </location>
</feature>
<dbReference type="GeneID" id="9478674"/>
<dbReference type="AlphaFoldDB" id="D0NQK2"/>
<feature type="compositionally biased region" description="Low complexity" evidence="1">
    <location>
        <begin position="117"/>
        <end position="126"/>
    </location>
</feature>
<accession>D0NQK2</accession>
<evidence type="ECO:0000313" key="3">
    <source>
        <dbReference type="Proteomes" id="UP000006643"/>
    </source>
</evidence>
<feature type="region of interest" description="Disordered" evidence="1">
    <location>
        <begin position="1"/>
        <end position="28"/>
    </location>
</feature>
<dbReference type="RefSeq" id="XP_002898473.1">
    <property type="nucleotide sequence ID" value="XM_002898427.1"/>
</dbReference>
<dbReference type="OrthoDB" id="133225at2759"/>
<dbReference type="HOGENOM" id="CLU_054872_0_0_1"/>
<dbReference type="eggNOG" id="ENOG502RGJS">
    <property type="taxonomic scope" value="Eukaryota"/>
</dbReference>
<feature type="compositionally biased region" description="Polar residues" evidence="1">
    <location>
        <begin position="169"/>
        <end position="182"/>
    </location>
</feature>
<dbReference type="VEuPathDB" id="FungiDB:PITG_14570"/>
<sequence length="408" mass="43528">MYKHVLEQWARQPAPSEGTTPERKTAGSLLDASVMDSGGRREVGFALDRTRPSLQPMDDSRRDVPLVTSVYEQPNNNVPGQQGSRRAPGAVHVVAGTPTRAYVPGGSRGATPVQSMRTPTRGSGTPTTDPALQALIMDGLAQLLQRAGVTNGTPVPSPRPQATGHVPSTVPTPTRPMTSSVMGYQGPMTPRMRDQTPVSTPSRMPMPLFFRMGACQFLWLIPRETVEVVERPNGWAAAGAIPAWSAASARQTPASPRSGTYGLPFQRTSPMNVATFQGRSGALGQEGNVGAKGGRYAPNAVPPQGQVTSPYYDQGVRNGSHGSGRGAQQDVPIVGIPTELRNAVKVIVASYSETATYEMAAAFWRSFEKCTLSSITRTQCYHCNELLFLLPDSLGKSYSLCACCAVCP</sequence>
<proteinExistence type="predicted"/>
<feature type="region of interest" description="Disordered" evidence="1">
    <location>
        <begin position="99"/>
        <end position="126"/>
    </location>
</feature>
<dbReference type="EMBL" id="DS028153">
    <property type="protein sequence ID" value="EEY62950.1"/>
    <property type="molecule type" value="Genomic_DNA"/>
</dbReference>
<keyword evidence="3" id="KW-1185">Reference proteome</keyword>
<dbReference type="KEGG" id="pif:PITG_14570"/>
<dbReference type="InParanoid" id="D0NQK2"/>
<name>D0NQK2_PHYIT</name>
<gene>
    <name evidence="2" type="ORF">PITG_14570</name>
</gene>
<evidence type="ECO:0000256" key="1">
    <source>
        <dbReference type="SAM" id="MobiDB-lite"/>
    </source>
</evidence>
<evidence type="ECO:0000313" key="2">
    <source>
        <dbReference type="EMBL" id="EEY62950.1"/>
    </source>
</evidence>
<dbReference type="OMA" id="VERPNGW"/>
<reference evidence="3" key="1">
    <citation type="journal article" date="2009" name="Nature">
        <title>Genome sequence and analysis of the Irish potato famine pathogen Phytophthora infestans.</title>
        <authorList>
            <consortium name="The Broad Institute Genome Sequencing Platform"/>
            <person name="Haas B.J."/>
            <person name="Kamoun S."/>
            <person name="Zody M.C."/>
            <person name="Jiang R.H."/>
            <person name="Handsaker R.E."/>
            <person name="Cano L.M."/>
            <person name="Grabherr M."/>
            <person name="Kodira C.D."/>
            <person name="Raffaele S."/>
            <person name="Torto-Alalibo T."/>
            <person name="Bozkurt T.O."/>
            <person name="Ah-Fong A.M."/>
            <person name="Alvarado L."/>
            <person name="Anderson V.L."/>
            <person name="Armstrong M.R."/>
            <person name="Avrova A."/>
            <person name="Baxter L."/>
            <person name="Beynon J."/>
            <person name="Boevink P.C."/>
            <person name="Bollmann S.R."/>
            <person name="Bos J.I."/>
            <person name="Bulone V."/>
            <person name="Cai G."/>
            <person name="Cakir C."/>
            <person name="Carrington J.C."/>
            <person name="Chawner M."/>
            <person name="Conti L."/>
            <person name="Costanzo S."/>
            <person name="Ewan R."/>
            <person name="Fahlgren N."/>
            <person name="Fischbach M.A."/>
            <person name="Fugelstad J."/>
            <person name="Gilroy E.M."/>
            <person name="Gnerre S."/>
            <person name="Green P.J."/>
            <person name="Grenville-Briggs L.J."/>
            <person name="Griffith J."/>
            <person name="Grunwald N.J."/>
            <person name="Horn K."/>
            <person name="Horner N.R."/>
            <person name="Hu C.H."/>
            <person name="Huitema E."/>
            <person name="Jeong D.H."/>
            <person name="Jones A.M."/>
            <person name="Jones J.D."/>
            <person name="Jones R.W."/>
            <person name="Karlsson E.K."/>
            <person name="Kunjeti S.G."/>
            <person name="Lamour K."/>
            <person name="Liu Z."/>
            <person name="Ma L."/>
            <person name="Maclean D."/>
            <person name="Chibucos M.C."/>
            <person name="McDonald H."/>
            <person name="McWalters J."/>
            <person name="Meijer H.J."/>
            <person name="Morgan W."/>
            <person name="Morris P.F."/>
            <person name="Munro C.A."/>
            <person name="O'Neill K."/>
            <person name="Ospina-Giraldo M."/>
            <person name="Pinzon A."/>
            <person name="Pritchard L."/>
            <person name="Ramsahoye B."/>
            <person name="Ren Q."/>
            <person name="Restrepo S."/>
            <person name="Roy S."/>
            <person name="Sadanandom A."/>
            <person name="Savidor A."/>
            <person name="Schornack S."/>
            <person name="Schwartz D.C."/>
            <person name="Schumann U.D."/>
            <person name="Schwessinger B."/>
            <person name="Seyer L."/>
            <person name="Sharpe T."/>
            <person name="Silvar C."/>
            <person name="Song J."/>
            <person name="Studholme D.J."/>
            <person name="Sykes S."/>
            <person name="Thines M."/>
            <person name="van de Vondervoort P.J."/>
            <person name="Phuntumart V."/>
            <person name="Wawra S."/>
            <person name="Weide R."/>
            <person name="Win J."/>
            <person name="Young C."/>
            <person name="Zhou S."/>
            <person name="Fry W."/>
            <person name="Meyers B.C."/>
            <person name="van West P."/>
            <person name="Ristaino J."/>
            <person name="Govers F."/>
            <person name="Birch P.R."/>
            <person name="Whisson S.C."/>
            <person name="Judelson H.S."/>
            <person name="Nusbaum C."/>
        </authorList>
    </citation>
    <scope>NUCLEOTIDE SEQUENCE [LARGE SCALE GENOMIC DNA]</scope>
    <source>
        <strain evidence="3">T30-4</strain>
    </source>
</reference>
<organism evidence="2 3">
    <name type="scientific">Phytophthora infestans (strain T30-4)</name>
    <name type="common">Potato late blight agent</name>
    <dbReference type="NCBI Taxonomy" id="403677"/>
    <lineage>
        <taxon>Eukaryota</taxon>
        <taxon>Sar</taxon>
        <taxon>Stramenopiles</taxon>
        <taxon>Oomycota</taxon>
        <taxon>Peronosporomycetes</taxon>
        <taxon>Peronosporales</taxon>
        <taxon>Peronosporaceae</taxon>
        <taxon>Phytophthora</taxon>
    </lineage>
</organism>